<dbReference type="AlphaFoldDB" id="A0A1F7IE48"/>
<evidence type="ECO:0000313" key="3">
    <source>
        <dbReference type="Proteomes" id="UP000177698"/>
    </source>
</evidence>
<dbReference type="EMBL" id="MGAG01000010">
    <property type="protein sequence ID" value="OGK41638.1"/>
    <property type="molecule type" value="Genomic_DNA"/>
</dbReference>
<evidence type="ECO:0000313" key="2">
    <source>
        <dbReference type="EMBL" id="OGK41638.1"/>
    </source>
</evidence>
<gene>
    <name evidence="2" type="ORF">A2954_07195</name>
</gene>
<organism evidence="2 3">
    <name type="scientific">Candidatus Roizmanbacteria bacterium RIFCSPLOWO2_01_FULL_37_12</name>
    <dbReference type="NCBI Taxonomy" id="1802056"/>
    <lineage>
        <taxon>Bacteria</taxon>
        <taxon>Candidatus Roizmaniibacteriota</taxon>
    </lineage>
</organism>
<comment type="caution">
    <text evidence="2">The sequence shown here is derived from an EMBL/GenBank/DDBJ whole genome shotgun (WGS) entry which is preliminary data.</text>
</comment>
<proteinExistence type="predicted"/>
<sequence length="149" mass="16176">MENINSTQKLIHNLDSSGQNTLSYPKFFSILLIIILAGGIVGFILGKTAKSSVVTGQKSDNKKVEKTAGIADKKTFKDKAEGKLKEGGVDGEGNFHLERPGGESQNVYLTSTTVDLSQYVGKKIRVWGETFQAEKAGWLMDVGLVEVLQ</sequence>
<name>A0A1F7IE48_9BACT</name>
<keyword evidence="1" id="KW-1133">Transmembrane helix</keyword>
<evidence type="ECO:0000256" key="1">
    <source>
        <dbReference type="SAM" id="Phobius"/>
    </source>
</evidence>
<accession>A0A1F7IE48</accession>
<keyword evidence="1" id="KW-0812">Transmembrane</keyword>
<reference evidence="2 3" key="1">
    <citation type="journal article" date="2016" name="Nat. Commun.">
        <title>Thousands of microbial genomes shed light on interconnected biogeochemical processes in an aquifer system.</title>
        <authorList>
            <person name="Anantharaman K."/>
            <person name="Brown C.T."/>
            <person name="Hug L.A."/>
            <person name="Sharon I."/>
            <person name="Castelle C.J."/>
            <person name="Probst A.J."/>
            <person name="Thomas B.C."/>
            <person name="Singh A."/>
            <person name="Wilkins M.J."/>
            <person name="Karaoz U."/>
            <person name="Brodie E.L."/>
            <person name="Williams K.H."/>
            <person name="Hubbard S.S."/>
            <person name="Banfield J.F."/>
        </authorList>
    </citation>
    <scope>NUCLEOTIDE SEQUENCE [LARGE SCALE GENOMIC DNA]</scope>
</reference>
<dbReference type="Proteomes" id="UP000177698">
    <property type="component" value="Unassembled WGS sequence"/>
</dbReference>
<protein>
    <submittedName>
        <fullName evidence="2">Uncharacterized protein</fullName>
    </submittedName>
</protein>
<dbReference type="STRING" id="1802056.A2954_07195"/>
<keyword evidence="1" id="KW-0472">Membrane</keyword>
<feature type="transmembrane region" description="Helical" evidence="1">
    <location>
        <begin position="27"/>
        <end position="45"/>
    </location>
</feature>